<dbReference type="AlphaFoldDB" id="A0A1Q2L0H2"/>
<dbReference type="KEGG" id="pmar:B0X71_13200"/>
<proteinExistence type="predicted"/>
<reference evidence="1 2" key="1">
    <citation type="submission" date="2017-02" db="EMBL/GenBank/DDBJ databases">
        <title>The complete genomic sequence of a novel cold adapted crude oil-degrading bacterium Planococcus qaidamina Y42.</title>
        <authorList>
            <person name="Yang R."/>
        </authorList>
    </citation>
    <scope>NUCLEOTIDE SEQUENCE [LARGE SCALE GENOMIC DNA]</scope>
    <source>
        <strain evidence="1 2">Y42</strain>
    </source>
</reference>
<keyword evidence="2" id="KW-1185">Reference proteome</keyword>
<dbReference type="Proteomes" id="UP000188184">
    <property type="component" value="Chromosome"/>
</dbReference>
<organism evidence="1 2">
    <name type="scientific">Planococcus lenghuensis</name>
    <dbReference type="NCBI Taxonomy" id="2213202"/>
    <lineage>
        <taxon>Bacteria</taxon>
        <taxon>Bacillati</taxon>
        <taxon>Bacillota</taxon>
        <taxon>Bacilli</taxon>
        <taxon>Bacillales</taxon>
        <taxon>Caryophanaceae</taxon>
        <taxon>Planococcus</taxon>
    </lineage>
</organism>
<evidence type="ECO:0000313" key="1">
    <source>
        <dbReference type="EMBL" id="AQQ53955.1"/>
    </source>
</evidence>
<name>A0A1Q2L0H2_9BACL</name>
<sequence>MTALSKQFPFWNMPVIMPFSFVVTEKRWICMRNLDNLQNNAGRLYSILLTSDCQRIQYELGLLI</sequence>
<protein>
    <submittedName>
        <fullName evidence="1">Uncharacterized protein</fullName>
    </submittedName>
</protein>
<dbReference type="EMBL" id="CP019640">
    <property type="protein sequence ID" value="AQQ53955.1"/>
    <property type="molecule type" value="Genomic_DNA"/>
</dbReference>
<evidence type="ECO:0000313" key="2">
    <source>
        <dbReference type="Proteomes" id="UP000188184"/>
    </source>
</evidence>
<gene>
    <name evidence="1" type="ORF">B0X71_13200</name>
</gene>
<accession>A0A1Q2L0H2</accession>